<keyword evidence="4" id="KW-1185">Reference proteome</keyword>
<proteinExistence type="predicted"/>
<evidence type="ECO:0000256" key="1">
    <source>
        <dbReference type="SAM" id="MobiDB-lite"/>
    </source>
</evidence>
<reference evidence="3 4" key="1">
    <citation type="journal article" date="2014" name="Genome Announc.">
        <title>Draft genome sequence of Sclerotinia borealis, a psychrophilic plant pathogenic fungus.</title>
        <authorList>
            <person name="Mardanov A.V."/>
            <person name="Beletsky A.V."/>
            <person name="Kadnikov V.V."/>
            <person name="Ignatov A.N."/>
            <person name="Ravin N.V."/>
        </authorList>
    </citation>
    <scope>NUCLEOTIDE SEQUENCE [LARGE SCALE GENOMIC DNA]</scope>
    <source>
        <strain evidence="4">F-4157</strain>
    </source>
</reference>
<accession>W9C6G5</accession>
<feature type="compositionally biased region" description="Low complexity" evidence="1">
    <location>
        <begin position="74"/>
        <end position="83"/>
    </location>
</feature>
<sequence>MSSTETKLVMSVLSQVEVGRIDYDKLAKDIGVATPKAARCRWDRYRQKLAKGAGLPPTSARKAVGASKKIGAVSPKKAGGSPKKSGRESLKKSRGRAIKRESDEDEEEEEVNAGEEGEEMDYDKEGTDVDIKVEEPVTPLRKLPYRQARVTKFVEETSDAEDEQEEEDGDVQDDPEVDGMGGLAVKDEDDEDWDHIDKA</sequence>
<evidence type="ECO:0000259" key="2">
    <source>
        <dbReference type="Pfam" id="PF22980"/>
    </source>
</evidence>
<name>W9C6G5_SCLBF</name>
<dbReference type="InterPro" id="IPR054505">
    <property type="entry name" value="Myb_DNA-bind_8"/>
</dbReference>
<organism evidence="3 4">
    <name type="scientific">Sclerotinia borealis (strain F-4128)</name>
    <dbReference type="NCBI Taxonomy" id="1432307"/>
    <lineage>
        <taxon>Eukaryota</taxon>
        <taxon>Fungi</taxon>
        <taxon>Dikarya</taxon>
        <taxon>Ascomycota</taxon>
        <taxon>Pezizomycotina</taxon>
        <taxon>Leotiomycetes</taxon>
        <taxon>Helotiales</taxon>
        <taxon>Sclerotiniaceae</taxon>
        <taxon>Sclerotinia</taxon>
    </lineage>
</organism>
<evidence type="ECO:0000313" key="3">
    <source>
        <dbReference type="EMBL" id="ESZ91451.1"/>
    </source>
</evidence>
<feature type="region of interest" description="Disordered" evidence="1">
    <location>
        <begin position="49"/>
        <end position="199"/>
    </location>
</feature>
<evidence type="ECO:0000313" key="4">
    <source>
        <dbReference type="Proteomes" id="UP000019487"/>
    </source>
</evidence>
<dbReference type="Proteomes" id="UP000019487">
    <property type="component" value="Unassembled WGS sequence"/>
</dbReference>
<comment type="caution">
    <text evidence="3">The sequence shown here is derived from an EMBL/GenBank/DDBJ whole genome shotgun (WGS) entry which is preliminary data.</text>
</comment>
<protein>
    <recommendedName>
        <fullName evidence="2">Myb-like DNA-binding domain-containing protein</fullName>
    </recommendedName>
</protein>
<dbReference type="OrthoDB" id="3944408at2759"/>
<feature type="compositionally biased region" description="Acidic residues" evidence="1">
    <location>
        <begin position="156"/>
        <end position="177"/>
    </location>
</feature>
<dbReference type="EMBL" id="AYSA01000497">
    <property type="protein sequence ID" value="ESZ91451.1"/>
    <property type="molecule type" value="Genomic_DNA"/>
</dbReference>
<dbReference type="Pfam" id="PF22980">
    <property type="entry name" value="Myb_DNA-bind_8"/>
    <property type="match status" value="1"/>
</dbReference>
<feature type="domain" description="Myb-like DNA-binding" evidence="2">
    <location>
        <begin position="5"/>
        <end position="49"/>
    </location>
</feature>
<gene>
    <name evidence="3" type="ORF">SBOR_8174</name>
</gene>
<dbReference type="HOGENOM" id="CLU_1372928_0_0_1"/>
<dbReference type="AlphaFoldDB" id="W9C6G5"/>
<feature type="compositionally biased region" description="Acidic residues" evidence="1">
    <location>
        <begin position="187"/>
        <end position="199"/>
    </location>
</feature>
<feature type="compositionally biased region" description="Acidic residues" evidence="1">
    <location>
        <begin position="103"/>
        <end position="122"/>
    </location>
</feature>
<feature type="compositionally biased region" description="Basic and acidic residues" evidence="1">
    <location>
        <begin position="123"/>
        <end position="135"/>
    </location>
</feature>